<sequence length="351" mass="40020">MTVFLQHGNQEYGSFPAVFTQPTFPKDIQTKLDATQPCHKVSTDRHNIVRILHETMAQYTMYQTNSEYIKVAKALIFRYSFLKDMEGNGYNTWHMSLKRRFKAERTPLVHHEVVRNMKQRFGHHRSPQAPENNQGSITTSVRRSSNIISVSGEDESSIGEKEVAEGVRADTVANKYPFLKTPAGLCEEMNRIHNIENLQHHFREEFLPILPKKIYLQAGEESLSEDLPAMDFKAGLVLLPIIFKEKVEPHVTLEEPGAPYPTTQLTHTDCKSAFTRRGPSVVQTDGFELCRASDLEEGVIAAFCAYLVFNMAYPPNRKNTLTFVQRCILNISEEGDKPLSTTVIRILNQLY</sequence>
<keyword evidence="2" id="KW-1185">Reference proteome</keyword>
<organism evidence="1 2">
    <name type="scientific">Chaenocephalus aceratus</name>
    <name type="common">Blackfin icefish</name>
    <name type="synonym">Chaenichthys aceratus</name>
    <dbReference type="NCBI Taxonomy" id="36190"/>
    <lineage>
        <taxon>Eukaryota</taxon>
        <taxon>Metazoa</taxon>
        <taxon>Chordata</taxon>
        <taxon>Craniata</taxon>
        <taxon>Vertebrata</taxon>
        <taxon>Euteleostomi</taxon>
        <taxon>Actinopterygii</taxon>
        <taxon>Neopterygii</taxon>
        <taxon>Teleostei</taxon>
        <taxon>Neoteleostei</taxon>
        <taxon>Acanthomorphata</taxon>
        <taxon>Eupercaria</taxon>
        <taxon>Perciformes</taxon>
        <taxon>Notothenioidei</taxon>
        <taxon>Channichthyidae</taxon>
        <taxon>Chaenocephalus</taxon>
    </lineage>
</organism>
<name>A0ACB9XKE6_CHAAC</name>
<evidence type="ECO:0000313" key="1">
    <source>
        <dbReference type="EMBL" id="KAI4826874.1"/>
    </source>
</evidence>
<accession>A0ACB9XKE6</accession>
<proteinExistence type="predicted"/>
<gene>
    <name evidence="1" type="ORF">KUCAC02_030304</name>
</gene>
<evidence type="ECO:0000313" key="2">
    <source>
        <dbReference type="Proteomes" id="UP001057452"/>
    </source>
</evidence>
<protein>
    <submittedName>
        <fullName evidence="1">Uncharacterized protein</fullName>
    </submittedName>
</protein>
<dbReference type="EMBL" id="CM043789">
    <property type="protein sequence ID" value="KAI4826874.1"/>
    <property type="molecule type" value="Genomic_DNA"/>
</dbReference>
<comment type="caution">
    <text evidence="1">The sequence shown here is derived from an EMBL/GenBank/DDBJ whole genome shotgun (WGS) entry which is preliminary data.</text>
</comment>
<dbReference type="Proteomes" id="UP001057452">
    <property type="component" value="Chromosome 5"/>
</dbReference>
<reference evidence="1" key="1">
    <citation type="submission" date="2022-05" db="EMBL/GenBank/DDBJ databases">
        <title>Chromosome-level genome of Chaenocephalus aceratus.</title>
        <authorList>
            <person name="Park H."/>
        </authorList>
    </citation>
    <scope>NUCLEOTIDE SEQUENCE</scope>
    <source>
        <strain evidence="1">KU_202001</strain>
    </source>
</reference>